<accession>A0ABU5U2X3</accession>
<keyword evidence="1" id="KW-1133">Transmembrane helix</keyword>
<feature type="transmembrane region" description="Helical" evidence="1">
    <location>
        <begin position="83"/>
        <end position="106"/>
    </location>
</feature>
<sequence>MNFDLKTKQFVNPQAYPYPIKTKYGFWLKWVFVSIIGFFVSLLWVEIGERPDMGILAGAVGGTVIGFAQWCVLRQYIYQPWQWIFASIIGWTVLGYSHIGAIAWVAPRTLDLLQRISYGAIDGSQVGICIGFLQWLALRIQVPRAWKWLWVSPLCWTVGLSVGWAFGGVMRQTTELFLADVLGLTLTWTIVAGMTGIALVRLLWITDDYW</sequence>
<proteinExistence type="predicted"/>
<feature type="transmembrane region" description="Helical" evidence="1">
    <location>
        <begin position="181"/>
        <end position="204"/>
    </location>
</feature>
<comment type="caution">
    <text evidence="2">The sequence shown here is derived from an EMBL/GenBank/DDBJ whole genome shotgun (WGS) entry which is preliminary data.</text>
</comment>
<keyword evidence="3" id="KW-1185">Reference proteome</keyword>
<name>A0ABU5U2X3_9CYAN</name>
<feature type="transmembrane region" description="Helical" evidence="1">
    <location>
        <begin position="148"/>
        <end position="169"/>
    </location>
</feature>
<gene>
    <name evidence="2" type="ORF">VB854_21635</name>
</gene>
<reference evidence="2 3" key="1">
    <citation type="submission" date="2023-12" db="EMBL/GenBank/DDBJ databases">
        <title>Baltic Sea Cyanobacteria.</title>
        <authorList>
            <person name="Delbaje E."/>
            <person name="Fewer D.P."/>
            <person name="Shishido T.K."/>
        </authorList>
    </citation>
    <scope>NUCLEOTIDE SEQUENCE [LARGE SCALE GENOMIC DNA]</scope>
    <source>
        <strain evidence="2 3">CCNP 1315</strain>
    </source>
</reference>
<feature type="transmembrane region" description="Helical" evidence="1">
    <location>
        <begin position="27"/>
        <end position="47"/>
    </location>
</feature>
<organism evidence="2 3">
    <name type="scientific">Limnoraphis robusta CCNP1315</name>
    <dbReference type="NCBI Taxonomy" id="3110306"/>
    <lineage>
        <taxon>Bacteria</taxon>
        <taxon>Bacillati</taxon>
        <taxon>Cyanobacteriota</taxon>
        <taxon>Cyanophyceae</taxon>
        <taxon>Oscillatoriophycideae</taxon>
        <taxon>Oscillatoriales</taxon>
        <taxon>Sirenicapillariaceae</taxon>
        <taxon>Limnoraphis</taxon>
    </lineage>
</organism>
<keyword evidence="1" id="KW-0472">Membrane</keyword>
<evidence type="ECO:0000256" key="1">
    <source>
        <dbReference type="SAM" id="Phobius"/>
    </source>
</evidence>
<feature type="transmembrane region" description="Helical" evidence="1">
    <location>
        <begin position="54"/>
        <end position="77"/>
    </location>
</feature>
<dbReference type="Proteomes" id="UP001301728">
    <property type="component" value="Unassembled WGS sequence"/>
</dbReference>
<evidence type="ECO:0000313" key="2">
    <source>
        <dbReference type="EMBL" id="MEA5521544.1"/>
    </source>
</evidence>
<dbReference type="RefSeq" id="WP_323222564.1">
    <property type="nucleotide sequence ID" value="NZ_JAYGHT010000134.1"/>
</dbReference>
<dbReference type="EMBL" id="JAYGHT010000134">
    <property type="protein sequence ID" value="MEA5521544.1"/>
    <property type="molecule type" value="Genomic_DNA"/>
</dbReference>
<feature type="transmembrane region" description="Helical" evidence="1">
    <location>
        <begin position="118"/>
        <end position="136"/>
    </location>
</feature>
<evidence type="ECO:0000313" key="3">
    <source>
        <dbReference type="Proteomes" id="UP001301728"/>
    </source>
</evidence>
<keyword evidence="1" id="KW-0812">Transmembrane</keyword>
<protein>
    <submittedName>
        <fullName evidence="2">Uncharacterized protein</fullName>
    </submittedName>
</protein>